<dbReference type="Pfam" id="PF18962">
    <property type="entry name" value="Por_Secre_tail"/>
    <property type="match status" value="1"/>
</dbReference>
<dbReference type="GO" id="GO:0004553">
    <property type="term" value="F:hydrolase activity, hydrolyzing O-glycosyl compounds"/>
    <property type="evidence" value="ECO:0007669"/>
    <property type="project" value="UniProtKB-ARBA"/>
</dbReference>
<dbReference type="InterPro" id="IPR013320">
    <property type="entry name" value="ConA-like_dom_sf"/>
</dbReference>
<dbReference type="EMBL" id="QNVT01000043">
    <property type="protein sequence ID" value="REC59269.1"/>
    <property type="molecule type" value="Genomic_DNA"/>
</dbReference>
<dbReference type="Gene3D" id="2.60.120.560">
    <property type="entry name" value="Exo-inulinase, domain 1"/>
    <property type="match status" value="1"/>
</dbReference>
<evidence type="ECO:0000313" key="5">
    <source>
        <dbReference type="Proteomes" id="UP000256686"/>
    </source>
</evidence>
<evidence type="ECO:0000256" key="1">
    <source>
        <dbReference type="ARBA" id="ARBA00022729"/>
    </source>
</evidence>
<reference evidence="5" key="1">
    <citation type="submission" date="2018-06" db="EMBL/GenBank/DDBJ databases">
        <authorList>
            <person name="Lum Nde A."/>
            <person name="Hugo C."/>
        </authorList>
    </citation>
    <scope>NUCLEOTIDE SEQUENCE [LARGE SCALE GENOMIC DNA]</scope>
    <source>
        <strain evidence="5">1_F178</strain>
    </source>
</reference>
<feature type="signal peptide" evidence="2">
    <location>
        <begin position="1"/>
        <end position="18"/>
    </location>
</feature>
<comment type="caution">
    <text evidence="4">The sequence shown here is derived from an EMBL/GenBank/DDBJ whole genome shotgun (WGS) entry which is preliminary data.</text>
</comment>
<evidence type="ECO:0000259" key="3">
    <source>
        <dbReference type="Pfam" id="PF18962"/>
    </source>
</evidence>
<organism evidence="4 5">
    <name type="scientific">Chryseobacterium pennae</name>
    <dbReference type="NCBI Taxonomy" id="2258962"/>
    <lineage>
        <taxon>Bacteria</taxon>
        <taxon>Pseudomonadati</taxon>
        <taxon>Bacteroidota</taxon>
        <taxon>Flavobacteriia</taxon>
        <taxon>Flavobacteriales</taxon>
        <taxon>Weeksellaceae</taxon>
        <taxon>Chryseobacterium group</taxon>
        <taxon>Chryseobacterium</taxon>
    </lineage>
</organism>
<dbReference type="GO" id="GO:0005975">
    <property type="term" value="P:carbohydrate metabolic process"/>
    <property type="evidence" value="ECO:0007669"/>
    <property type="project" value="UniProtKB-ARBA"/>
</dbReference>
<sequence length="305" mass="34277">MKKIYLIACSLLAMFSFAQQTVSFEDTEGFTTGNIHGQGLWISTPTGGNPENVIHQTISTDNATNGSSALKIVRETMYGVQSEPVIGGFYNLVSPLNTTNFSVSFDINMSQLDTSIFGFQGIDNINEQMAIRVDFDKTGVIKILDKNLNVQNLVSTSGIWTPNTWHRFKIVGTAIENRYYLNDTLIYSEPVSNPLTMDQLRFVHNNGMGTAYFDNIKINDELILSVKEAKANSNLLTVYPNPVTDFLKISSVEKINDIEMFDLQGKKMRVELNNNTINMKTMIPGLYFVKITTEKNRVLKKILKK</sequence>
<keyword evidence="5" id="KW-1185">Reference proteome</keyword>
<dbReference type="SUPFAM" id="SSF49899">
    <property type="entry name" value="Concanavalin A-like lectins/glucanases"/>
    <property type="match status" value="1"/>
</dbReference>
<evidence type="ECO:0000256" key="2">
    <source>
        <dbReference type="SAM" id="SignalP"/>
    </source>
</evidence>
<dbReference type="AlphaFoldDB" id="A0A3D9C0J8"/>
<dbReference type="RefSeq" id="WP_115973792.1">
    <property type="nucleotide sequence ID" value="NZ_QNVT01000043.1"/>
</dbReference>
<evidence type="ECO:0000313" key="4">
    <source>
        <dbReference type="EMBL" id="REC59269.1"/>
    </source>
</evidence>
<proteinExistence type="predicted"/>
<name>A0A3D9C0J8_9FLAO</name>
<protein>
    <recommendedName>
        <fullName evidence="3">Secretion system C-terminal sorting domain-containing protein</fullName>
    </recommendedName>
</protein>
<feature type="chain" id="PRO_5017629123" description="Secretion system C-terminal sorting domain-containing protein" evidence="2">
    <location>
        <begin position="19"/>
        <end position="305"/>
    </location>
</feature>
<dbReference type="Proteomes" id="UP000256686">
    <property type="component" value="Unassembled WGS sequence"/>
</dbReference>
<accession>A0A3D9C0J8</accession>
<dbReference type="InterPro" id="IPR026444">
    <property type="entry name" value="Secre_tail"/>
</dbReference>
<feature type="domain" description="Secretion system C-terminal sorting" evidence="3">
    <location>
        <begin position="238"/>
        <end position="302"/>
    </location>
</feature>
<dbReference type="NCBIfam" id="TIGR04183">
    <property type="entry name" value="Por_Secre_tail"/>
    <property type="match status" value="1"/>
</dbReference>
<gene>
    <name evidence="4" type="ORF">DRF65_26920</name>
</gene>
<keyword evidence="1 2" id="KW-0732">Signal</keyword>